<proteinExistence type="predicted"/>
<reference evidence="1 2" key="1">
    <citation type="submission" date="2020-08" db="EMBL/GenBank/DDBJ databases">
        <title>Genomic Encyclopedia of Type Strains, Phase IV (KMG-IV): sequencing the most valuable type-strain genomes for metagenomic binning, comparative biology and taxonomic classification.</title>
        <authorList>
            <person name="Goeker M."/>
        </authorList>
    </citation>
    <scope>NUCLEOTIDE SEQUENCE [LARGE SCALE GENOMIC DNA]</scope>
    <source>
        <strain evidence="1 2">DSM 26723</strain>
    </source>
</reference>
<comment type="caution">
    <text evidence="1">The sequence shown here is derived from an EMBL/GenBank/DDBJ whole genome shotgun (WGS) entry which is preliminary data.</text>
</comment>
<name>A0A841HR55_9GAMM</name>
<dbReference type="AlphaFoldDB" id="A0A841HR55"/>
<accession>A0A841HR55</accession>
<keyword evidence="2" id="KW-1185">Reference proteome</keyword>
<sequence length="30" mass="3720">MHRLFLWVRLSPKGFPLVTVGRYRRRRCFA</sequence>
<dbReference type="EMBL" id="JACHHZ010000005">
    <property type="protein sequence ID" value="MBB6095114.1"/>
    <property type="molecule type" value="Genomic_DNA"/>
</dbReference>
<gene>
    <name evidence="1" type="ORF">HNQ60_004004</name>
</gene>
<evidence type="ECO:0000313" key="1">
    <source>
        <dbReference type="EMBL" id="MBB6095114.1"/>
    </source>
</evidence>
<evidence type="ECO:0000313" key="2">
    <source>
        <dbReference type="Proteomes" id="UP000588068"/>
    </source>
</evidence>
<organism evidence="1 2">
    <name type="scientific">Povalibacter uvarum</name>
    <dbReference type="NCBI Taxonomy" id="732238"/>
    <lineage>
        <taxon>Bacteria</taxon>
        <taxon>Pseudomonadati</taxon>
        <taxon>Pseudomonadota</taxon>
        <taxon>Gammaproteobacteria</taxon>
        <taxon>Steroidobacterales</taxon>
        <taxon>Steroidobacteraceae</taxon>
        <taxon>Povalibacter</taxon>
    </lineage>
</organism>
<protein>
    <submittedName>
        <fullName evidence="1">Uncharacterized protein</fullName>
    </submittedName>
</protein>
<dbReference type="Proteomes" id="UP000588068">
    <property type="component" value="Unassembled WGS sequence"/>
</dbReference>